<keyword evidence="3" id="KW-0813">Transport</keyword>
<feature type="chain" id="PRO_5046919330" evidence="8">
    <location>
        <begin position="24"/>
        <end position="450"/>
    </location>
</feature>
<evidence type="ECO:0000256" key="6">
    <source>
        <dbReference type="ARBA" id="ARBA00023136"/>
    </source>
</evidence>
<organism evidence="9 10">
    <name type="scientific">Pelagibacterium flavum</name>
    <dbReference type="NCBI Taxonomy" id="2984530"/>
    <lineage>
        <taxon>Bacteria</taxon>
        <taxon>Pseudomonadati</taxon>
        <taxon>Pseudomonadota</taxon>
        <taxon>Alphaproteobacteria</taxon>
        <taxon>Hyphomicrobiales</taxon>
        <taxon>Devosiaceae</taxon>
        <taxon>Pelagibacterium</taxon>
    </lineage>
</organism>
<evidence type="ECO:0000256" key="2">
    <source>
        <dbReference type="ARBA" id="ARBA00007613"/>
    </source>
</evidence>
<reference evidence="9" key="1">
    <citation type="submission" date="2022-10" db="EMBL/GenBank/DDBJ databases">
        <title>YIM 151497 complete genome.</title>
        <authorList>
            <person name="Chen X."/>
        </authorList>
    </citation>
    <scope>NUCLEOTIDE SEQUENCE</scope>
    <source>
        <strain evidence="9">YIM 151497</strain>
    </source>
</reference>
<accession>A0ABY6IIP9</accession>
<sequence>MKFNKVLGVSVIALFGLVSTAQAESLTSAMAYAYENNPEIASSFLSVRAARQGIIAAEGARLPTIGASGTIGYSDSWPASAQDGWSDSIGLSYEQNLFDSGSSSAAISGAEAQYDAAVYGAKNTEQNVLLSVIQAYVNVVANRRIVQIRQESVGFVEAQVRSARDRLELGEGTQLEVSQAEASLAQSTASYQAAINNLRTSEANYQRWVGRAPGSLSGGYNFSSLLPSSLDAALARANSGHPALLASAAQLRAAQYGYEETLASFGPNLSLTGNVGAGGFTTPGSVGTSASIQLRLSVPIFVPSRDPSVEQANIGQIQTQLEGFATRDQIVEAVRQGWAGVQAATAQIEAATAAVAASRLALQATVDQNELGQATTLDVLDARASVASVEETLISAQSQRTIAAYSLIAAMGTLDAQHLGLPVQPRTVEGNVIVPAAAPTAPTDAWGNLR</sequence>
<keyword evidence="5" id="KW-0812">Transmembrane</keyword>
<protein>
    <submittedName>
        <fullName evidence="9">TolC family outer membrane protein</fullName>
    </submittedName>
</protein>
<dbReference type="InterPro" id="IPR010130">
    <property type="entry name" value="T1SS_OMP_TolC"/>
</dbReference>
<dbReference type="Pfam" id="PF02321">
    <property type="entry name" value="OEP"/>
    <property type="match status" value="2"/>
</dbReference>
<dbReference type="RefSeq" id="WP_264224166.1">
    <property type="nucleotide sequence ID" value="NZ_CP107716.1"/>
</dbReference>
<keyword evidence="8" id="KW-0732">Signal</keyword>
<dbReference type="PANTHER" id="PTHR30026">
    <property type="entry name" value="OUTER MEMBRANE PROTEIN TOLC"/>
    <property type="match status" value="1"/>
</dbReference>
<dbReference type="Gene3D" id="1.20.1600.10">
    <property type="entry name" value="Outer membrane efflux proteins (OEP)"/>
    <property type="match status" value="1"/>
</dbReference>
<dbReference type="SUPFAM" id="SSF56954">
    <property type="entry name" value="Outer membrane efflux proteins (OEP)"/>
    <property type="match status" value="1"/>
</dbReference>
<comment type="subcellular location">
    <subcellularLocation>
        <location evidence="1">Cell outer membrane</location>
    </subcellularLocation>
</comment>
<comment type="similarity">
    <text evidence="2">Belongs to the outer membrane factor (OMF) (TC 1.B.17) family.</text>
</comment>
<evidence type="ECO:0000256" key="1">
    <source>
        <dbReference type="ARBA" id="ARBA00004442"/>
    </source>
</evidence>
<feature type="signal peptide" evidence="8">
    <location>
        <begin position="1"/>
        <end position="23"/>
    </location>
</feature>
<evidence type="ECO:0000313" key="10">
    <source>
        <dbReference type="Proteomes" id="UP001163882"/>
    </source>
</evidence>
<dbReference type="EMBL" id="CP107716">
    <property type="protein sequence ID" value="UYQ70472.1"/>
    <property type="molecule type" value="Genomic_DNA"/>
</dbReference>
<evidence type="ECO:0000256" key="3">
    <source>
        <dbReference type="ARBA" id="ARBA00022448"/>
    </source>
</evidence>
<keyword evidence="7" id="KW-0998">Cell outer membrane</keyword>
<dbReference type="InterPro" id="IPR003423">
    <property type="entry name" value="OMP_efflux"/>
</dbReference>
<keyword evidence="10" id="KW-1185">Reference proteome</keyword>
<proteinExistence type="inferred from homology"/>
<keyword evidence="4" id="KW-1134">Transmembrane beta strand</keyword>
<evidence type="ECO:0000256" key="5">
    <source>
        <dbReference type="ARBA" id="ARBA00022692"/>
    </source>
</evidence>
<dbReference type="Proteomes" id="UP001163882">
    <property type="component" value="Chromosome"/>
</dbReference>
<dbReference type="NCBIfam" id="TIGR01844">
    <property type="entry name" value="type_I_sec_TolC"/>
    <property type="match status" value="1"/>
</dbReference>
<keyword evidence="6" id="KW-0472">Membrane</keyword>
<evidence type="ECO:0000256" key="8">
    <source>
        <dbReference type="SAM" id="SignalP"/>
    </source>
</evidence>
<evidence type="ECO:0000256" key="4">
    <source>
        <dbReference type="ARBA" id="ARBA00022452"/>
    </source>
</evidence>
<name>A0ABY6IIP9_9HYPH</name>
<evidence type="ECO:0000256" key="7">
    <source>
        <dbReference type="ARBA" id="ARBA00023237"/>
    </source>
</evidence>
<dbReference type="PANTHER" id="PTHR30026:SF22">
    <property type="entry name" value="OUTER MEMBRANE EFFLUX PROTEIN"/>
    <property type="match status" value="1"/>
</dbReference>
<dbReference type="InterPro" id="IPR051906">
    <property type="entry name" value="TolC-like"/>
</dbReference>
<evidence type="ECO:0000313" key="9">
    <source>
        <dbReference type="EMBL" id="UYQ70472.1"/>
    </source>
</evidence>
<gene>
    <name evidence="9" type="ORF">OF122_10275</name>
</gene>